<dbReference type="AlphaFoldDB" id="A0A833XZI0"/>
<organism evidence="1 2">
    <name type="scientific">Juglans regia</name>
    <name type="common">English walnut</name>
    <dbReference type="NCBI Taxonomy" id="51240"/>
    <lineage>
        <taxon>Eukaryota</taxon>
        <taxon>Viridiplantae</taxon>
        <taxon>Streptophyta</taxon>
        <taxon>Embryophyta</taxon>
        <taxon>Tracheophyta</taxon>
        <taxon>Spermatophyta</taxon>
        <taxon>Magnoliopsida</taxon>
        <taxon>eudicotyledons</taxon>
        <taxon>Gunneridae</taxon>
        <taxon>Pentapetalae</taxon>
        <taxon>rosids</taxon>
        <taxon>fabids</taxon>
        <taxon>Fagales</taxon>
        <taxon>Juglandaceae</taxon>
        <taxon>Juglans</taxon>
    </lineage>
</organism>
<reference evidence="1" key="1">
    <citation type="submission" date="2015-10" db="EMBL/GenBank/DDBJ databases">
        <authorList>
            <person name="Martinez-Garcia P.J."/>
            <person name="Crepeau M.W."/>
            <person name="Puiu D."/>
            <person name="Gonzalez-Ibeas D."/>
            <person name="Whalen J."/>
            <person name="Stevens K."/>
            <person name="Paul R."/>
            <person name="Butterfield T."/>
            <person name="Britton M."/>
            <person name="Reagan R."/>
            <person name="Chakraborty S."/>
            <person name="Walawage S.L."/>
            <person name="Vasquez-Gross H.A."/>
            <person name="Cardeno C."/>
            <person name="Famula R."/>
            <person name="Pratt K."/>
            <person name="Kuruganti S."/>
            <person name="Aradhya M.K."/>
            <person name="Leslie C.A."/>
            <person name="Dandekar A.M."/>
            <person name="Salzberg S.L."/>
            <person name="Wegrzyn J.L."/>
            <person name="Langley C.H."/>
            <person name="Neale D.B."/>
        </authorList>
    </citation>
    <scope>NUCLEOTIDE SEQUENCE</scope>
    <source>
        <tissue evidence="1">Leaves</tissue>
    </source>
</reference>
<sequence>MAESDGGDQLLEVLAGDVLLEATLGDLVEELAAADELHDEIDLGLGGHDLEKLDNIGVADAAEDGDLSLDVGDEATLEDLLLVDNLDGDALVGLDVAGMIDLGKGTMAKELTDLKAAEEQGLSFLLGGGGFVVGAVVSHCEIKRTI</sequence>
<accession>A0A833XZI0</accession>
<protein>
    <submittedName>
        <fullName evidence="1">Uncharacterized protein</fullName>
    </submittedName>
</protein>
<comment type="caution">
    <text evidence="1">The sequence shown here is derived from an EMBL/GenBank/DDBJ whole genome shotgun (WGS) entry which is preliminary data.</text>
</comment>
<gene>
    <name evidence="1" type="ORF">F2P56_006430</name>
</gene>
<dbReference type="EMBL" id="LIHL02000003">
    <property type="protein sequence ID" value="KAF5474539.1"/>
    <property type="molecule type" value="Genomic_DNA"/>
</dbReference>
<reference evidence="1" key="2">
    <citation type="submission" date="2020-03" db="EMBL/GenBank/DDBJ databases">
        <title>Walnut 2.0.</title>
        <authorList>
            <person name="Marrano A."/>
            <person name="Britton M."/>
            <person name="Zimin A.V."/>
            <person name="Zaini P.A."/>
            <person name="Workman R."/>
            <person name="Puiu D."/>
            <person name="Bianco L."/>
            <person name="Allen B.J."/>
            <person name="Troggio M."/>
            <person name="Leslie C.A."/>
            <person name="Timp W."/>
            <person name="Dendekar A."/>
            <person name="Salzberg S.L."/>
            <person name="Neale D.B."/>
        </authorList>
    </citation>
    <scope>NUCLEOTIDE SEQUENCE</scope>
    <source>
        <tissue evidence="1">Leaves</tissue>
    </source>
</reference>
<name>A0A833XZI0_JUGRE</name>
<evidence type="ECO:0000313" key="1">
    <source>
        <dbReference type="EMBL" id="KAF5474539.1"/>
    </source>
</evidence>
<dbReference type="Gramene" id="Jr03_08610_p3">
    <property type="protein sequence ID" value="cds.Jr03_08610_p3"/>
    <property type="gene ID" value="Jr03_08610"/>
</dbReference>
<dbReference type="Proteomes" id="UP000619265">
    <property type="component" value="Unassembled WGS sequence"/>
</dbReference>
<evidence type="ECO:0000313" key="2">
    <source>
        <dbReference type="Proteomes" id="UP000619265"/>
    </source>
</evidence>
<proteinExistence type="predicted"/>